<evidence type="ECO:0000256" key="3">
    <source>
        <dbReference type="ARBA" id="ARBA00023163"/>
    </source>
</evidence>
<evidence type="ECO:0000256" key="1">
    <source>
        <dbReference type="ARBA" id="ARBA00023015"/>
    </source>
</evidence>
<dbReference type="InterPro" id="IPR001138">
    <property type="entry name" value="Zn2Cys6_DnaBD"/>
</dbReference>
<sequence length="659" mass="73407">MQHVSRSRTLTGCGTCRNRHVKCDEARPVCHNCQQQGLACLGYERQLNWASDDKDRVFRRPLFSEMEQQNMSQMTTEGLGKQSASTALAKLELESVENDSFKGPFGVLVLSEASTDSKQDELQLDQIEPDQLEWDLLWPGIARDAAMLDGMYDVPEAGTISDCFLNVDPETLLPLLDLSSTPLPSLEISEKTSIPPEAADLLRYFKENVVSLSFPLKNCRKCPWQAVHLPAAMTAFAELSVNHTTSHTRLSLFYSLLAASCLHKYARNQSADGLEISPNRFKEAAKQHLELALNEEVLGARRAKYKEILMAVLSIVMLSIFNGENSSAQAFLVDAEYLIRIRGLPKPHKSLKVRSLHHVYTFLRIMAESTCGCALLDICPDRPSASLLSIEPSPDSLRSFRVANDILDAEIDITLAKGNKIGHNDIHLEVMGQWDDTLFPDIYGIPESLMTLLSQVIRLANEQELLHRGGPTVDARIAGELKRRANLLEQYILSWGSSPMSNSATIKDGQETSISQSQKNQPSNHFMVQAMHQALILFYYRRVPNISALILQDTVRNCLYFLTRYDTARVEEKAAAAPSTHDSAILWPGFVAACEALDPGLQEGLLDWLVATGHRTSLGPFSAAAGTAQCVWKARSETKDYTLSWFDVMKHERCPIIAT</sequence>
<dbReference type="Pfam" id="PF11951">
    <property type="entry name" value="Fungal_trans_2"/>
    <property type="match status" value="1"/>
</dbReference>
<dbReference type="Gene3D" id="4.10.240.10">
    <property type="entry name" value="Zn(2)-C6 fungal-type DNA-binding domain"/>
    <property type="match status" value="1"/>
</dbReference>
<dbReference type="GO" id="GO:0003677">
    <property type="term" value="F:DNA binding"/>
    <property type="evidence" value="ECO:0007669"/>
    <property type="project" value="UniProtKB-KW"/>
</dbReference>
<dbReference type="AlphaFoldDB" id="A0A7R7XRA6"/>
<dbReference type="Pfam" id="PF00172">
    <property type="entry name" value="Zn_clus"/>
    <property type="match status" value="1"/>
</dbReference>
<feature type="region of interest" description="Disordered" evidence="5">
    <location>
        <begin position="502"/>
        <end position="521"/>
    </location>
</feature>
<evidence type="ECO:0000256" key="2">
    <source>
        <dbReference type="ARBA" id="ARBA00023125"/>
    </source>
</evidence>
<reference evidence="7" key="1">
    <citation type="submission" date="2021-01" db="EMBL/GenBank/DDBJ databases">
        <authorList>
            <consortium name="Aspergillus puulaauensis MK2 genome sequencing consortium"/>
            <person name="Kazuki M."/>
            <person name="Futagami T."/>
        </authorList>
    </citation>
    <scope>NUCLEOTIDE SEQUENCE</scope>
    <source>
        <strain evidence="7">MK2</strain>
    </source>
</reference>
<dbReference type="KEGG" id="apuu:APUU_51013A"/>
<feature type="domain" description="Zn(2)-C6 fungal-type" evidence="6">
    <location>
        <begin position="12"/>
        <end position="40"/>
    </location>
</feature>
<dbReference type="PROSITE" id="PS50048">
    <property type="entry name" value="ZN2_CY6_FUNGAL_2"/>
    <property type="match status" value="1"/>
</dbReference>
<keyword evidence="8" id="KW-1185">Reference proteome</keyword>
<dbReference type="PANTHER" id="PTHR31069">
    <property type="entry name" value="OLEATE-ACTIVATED TRANSCRIPTION FACTOR 1-RELATED"/>
    <property type="match status" value="1"/>
</dbReference>
<evidence type="ECO:0000313" key="7">
    <source>
        <dbReference type="EMBL" id="BCS26302.1"/>
    </source>
</evidence>
<dbReference type="InterPro" id="IPR021858">
    <property type="entry name" value="Fun_TF"/>
</dbReference>
<keyword evidence="3" id="KW-0804">Transcription</keyword>
<dbReference type="EMBL" id="AP024447">
    <property type="protein sequence ID" value="BCS26302.1"/>
    <property type="molecule type" value="Genomic_DNA"/>
</dbReference>
<protein>
    <recommendedName>
        <fullName evidence="6">Zn(2)-C6 fungal-type domain-containing protein</fullName>
    </recommendedName>
</protein>
<dbReference type="PANTHER" id="PTHR31069:SF32">
    <property type="entry name" value="ARGININE METABOLISM REGULATION PROTEIN II"/>
    <property type="match status" value="1"/>
</dbReference>
<name>A0A7R7XRA6_9EURO</name>
<keyword evidence="2" id="KW-0238">DNA-binding</keyword>
<evidence type="ECO:0000256" key="5">
    <source>
        <dbReference type="SAM" id="MobiDB-lite"/>
    </source>
</evidence>
<evidence type="ECO:0000256" key="4">
    <source>
        <dbReference type="ARBA" id="ARBA00023242"/>
    </source>
</evidence>
<dbReference type="Proteomes" id="UP000654913">
    <property type="component" value="Chromosome 5"/>
</dbReference>
<dbReference type="CDD" id="cd00067">
    <property type="entry name" value="GAL4"/>
    <property type="match status" value="1"/>
</dbReference>
<dbReference type="InterPro" id="IPR036864">
    <property type="entry name" value="Zn2-C6_fun-type_DNA-bd_sf"/>
</dbReference>
<dbReference type="RefSeq" id="XP_041558496.1">
    <property type="nucleotide sequence ID" value="XM_041706075.1"/>
</dbReference>
<proteinExistence type="predicted"/>
<organism evidence="7 8">
    <name type="scientific">Aspergillus puulaauensis</name>
    <dbReference type="NCBI Taxonomy" id="1220207"/>
    <lineage>
        <taxon>Eukaryota</taxon>
        <taxon>Fungi</taxon>
        <taxon>Dikarya</taxon>
        <taxon>Ascomycota</taxon>
        <taxon>Pezizomycotina</taxon>
        <taxon>Eurotiomycetes</taxon>
        <taxon>Eurotiomycetidae</taxon>
        <taxon>Eurotiales</taxon>
        <taxon>Aspergillaceae</taxon>
        <taxon>Aspergillus</taxon>
    </lineage>
</organism>
<dbReference type="GeneID" id="64976307"/>
<dbReference type="OrthoDB" id="3477330at2759"/>
<evidence type="ECO:0000313" key="8">
    <source>
        <dbReference type="Proteomes" id="UP000654913"/>
    </source>
</evidence>
<dbReference type="InterPro" id="IPR050675">
    <property type="entry name" value="OAF3"/>
</dbReference>
<evidence type="ECO:0000259" key="6">
    <source>
        <dbReference type="PROSITE" id="PS50048"/>
    </source>
</evidence>
<dbReference type="SMART" id="SM00066">
    <property type="entry name" value="GAL4"/>
    <property type="match status" value="1"/>
</dbReference>
<accession>A0A7R7XRA6</accession>
<dbReference type="GO" id="GO:0000981">
    <property type="term" value="F:DNA-binding transcription factor activity, RNA polymerase II-specific"/>
    <property type="evidence" value="ECO:0007669"/>
    <property type="project" value="InterPro"/>
</dbReference>
<dbReference type="GO" id="GO:0008270">
    <property type="term" value="F:zinc ion binding"/>
    <property type="evidence" value="ECO:0007669"/>
    <property type="project" value="InterPro"/>
</dbReference>
<dbReference type="PROSITE" id="PS00463">
    <property type="entry name" value="ZN2_CY6_FUNGAL_1"/>
    <property type="match status" value="1"/>
</dbReference>
<keyword evidence="4" id="KW-0539">Nucleus</keyword>
<keyword evidence="1" id="KW-0805">Transcription regulation</keyword>
<dbReference type="SUPFAM" id="SSF57701">
    <property type="entry name" value="Zn2/Cys6 DNA-binding domain"/>
    <property type="match status" value="1"/>
</dbReference>
<reference evidence="7" key="2">
    <citation type="submission" date="2021-02" db="EMBL/GenBank/DDBJ databases">
        <title>Aspergillus puulaauensis MK2 genome sequence.</title>
        <authorList>
            <person name="Futagami T."/>
            <person name="Mori K."/>
            <person name="Kadooka C."/>
            <person name="Tanaka T."/>
        </authorList>
    </citation>
    <scope>NUCLEOTIDE SEQUENCE</scope>
    <source>
        <strain evidence="7">MK2</strain>
    </source>
</reference>
<gene>
    <name evidence="7" type="ORF">APUU_51013A</name>
</gene>